<evidence type="ECO:0000256" key="1">
    <source>
        <dbReference type="SAM" id="MobiDB-lite"/>
    </source>
</evidence>
<keyword evidence="3" id="KW-1185">Reference proteome</keyword>
<feature type="region of interest" description="Disordered" evidence="1">
    <location>
        <begin position="1"/>
        <end position="20"/>
    </location>
</feature>
<comment type="caution">
    <text evidence="2">The sequence shown here is derived from an EMBL/GenBank/DDBJ whole genome shotgun (WGS) entry which is preliminary data.</text>
</comment>
<organism evidence="2 3">
    <name type="scientific">Seminavis robusta</name>
    <dbReference type="NCBI Taxonomy" id="568900"/>
    <lineage>
        <taxon>Eukaryota</taxon>
        <taxon>Sar</taxon>
        <taxon>Stramenopiles</taxon>
        <taxon>Ochrophyta</taxon>
        <taxon>Bacillariophyta</taxon>
        <taxon>Bacillariophyceae</taxon>
        <taxon>Bacillariophycidae</taxon>
        <taxon>Naviculales</taxon>
        <taxon>Naviculaceae</taxon>
        <taxon>Seminavis</taxon>
    </lineage>
</organism>
<dbReference type="EMBL" id="CAICTM010001799">
    <property type="protein sequence ID" value="CAB9526260.1"/>
    <property type="molecule type" value="Genomic_DNA"/>
</dbReference>
<feature type="compositionally biased region" description="Basic and acidic residues" evidence="1">
    <location>
        <begin position="1"/>
        <end position="12"/>
    </location>
</feature>
<reference evidence="2" key="1">
    <citation type="submission" date="2020-06" db="EMBL/GenBank/DDBJ databases">
        <authorList>
            <consortium name="Plant Systems Biology data submission"/>
        </authorList>
    </citation>
    <scope>NUCLEOTIDE SEQUENCE</scope>
    <source>
        <strain evidence="2">D6</strain>
    </source>
</reference>
<gene>
    <name evidence="2" type="ORF">SEMRO_1801_G298510.1</name>
</gene>
<name>A0A9N8ETU6_9STRA</name>
<sequence>MGASIRRLESHFMGDAPESDVPRTAAKKFSVSTKGVTPQTLVVDVFVNIFVENYPDGMALEQNSKEWNDMTEREKKSHRNRFSQIKHAVRMVLMHADSFPPTSDKQFKQTLRKIAIAAVDCIRDSFDFRSRTITFNKLADHSKTKEREKTLEFPPNTPEDIRKIFN</sequence>
<evidence type="ECO:0000313" key="3">
    <source>
        <dbReference type="Proteomes" id="UP001153069"/>
    </source>
</evidence>
<protein>
    <submittedName>
        <fullName evidence="2">Uncharacterized protein</fullName>
    </submittedName>
</protein>
<feature type="region of interest" description="Disordered" evidence="1">
    <location>
        <begin position="144"/>
        <end position="166"/>
    </location>
</feature>
<dbReference type="Proteomes" id="UP001153069">
    <property type="component" value="Unassembled WGS sequence"/>
</dbReference>
<dbReference type="AlphaFoldDB" id="A0A9N8ETU6"/>
<evidence type="ECO:0000313" key="2">
    <source>
        <dbReference type="EMBL" id="CAB9526260.1"/>
    </source>
</evidence>
<accession>A0A9N8ETU6</accession>
<proteinExistence type="predicted"/>